<comment type="caution">
    <text evidence="2">The sequence shown here is derived from an EMBL/GenBank/DDBJ whole genome shotgun (WGS) entry which is preliminary data.</text>
</comment>
<protein>
    <submittedName>
        <fullName evidence="2">Toll/interleukin-1 receptor domain-containing protein</fullName>
    </submittedName>
</protein>
<dbReference type="InterPro" id="IPR035897">
    <property type="entry name" value="Toll_tir_struct_dom_sf"/>
</dbReference>
<sequence>MQNSSISTTEPSNPPIVFISYSHVTEQHITWVTDLSRRLRSNGVDVRLDRWDVCAGQNLNLFMEQYRNLSGRILVVLSDDYGPKADNRGGHFSGVGAETTIVSPTIYRHLEANRVIPIVPNSGTVAANPIIPTYLDGRTWIDFRDDHEAAYEQLLRQLHNAPFEPAPPLGTNPFVGKTSEQARVSIRNDPAHWKHRQSSGHVSVNLHENSGRFTLGSGEASFELILEYPFMIGDQPGSEKTVRHYNDGIGRIGLVRSAAKHPDRLDDLTFQSSSNGYEPVTLMHFTIATDRTSELTLGNLPPLVK</sequence>
<proteinExistence type="predicted"/>
<dbReference type="InterPro" id="IPR013568">
    <property type="entry name" value="SEFIR_dom"/>
</dbReference>
<reference evidence="2 3" key="1">
    <citation type="submission" date="2020-12" db="EMBL/GenBank/DDBJ databases">
        <title>Draft genome sequence of the commensal strain Corynebacterium tuberculostearicum MFP09/CIP 102622 isolated from human skin.</title>
        <authorList>
            <person name="Boukerb A.M."/>
            <person name="Janvier X."/>
            <person name="Feuilloley M.G.J."/>
            <person name="Groboillot A."/>
        </authorList>
    </citation>
    <scope>NUCLEOTIDE SEQUENCE [LARGE SCALE GENOMIC DNA]</scope>
    <source>
        <strain evidence="2 3">CIP 102622</strain>
    </source>
</reference>
<keyword evidence="3" id="KW-1185">Reference proteome</keyword>
<dbReference type="RefSeq" id="WP_200436329.1">
    <property type="nucleotide sequence ID" value="NZ_CP175764.1"/>
</dbReference>
<evidence type="ECO:0000259" key="1">
    <source>
        <dbReference type="PROSITE" id="PS51534"/>
    </source>
</evidence>
<dbReference type="GO" id="GO:0007165">
    <property type="term" value="P:signal transduction"/>
    <property type="evidence" value="ECO:0007669"/>
    <property type="project" value="InterPro"/>
</dbReference>
<organism evidence="2 3">
    <name type="scientific">Corynebacterium tuberculostearicum</name>
    <dbReference type="NCBI Taxonomy" id="38304"/>
    <lineage>
        <taxon>Bacteria</taxon>
        <taxon>Bacillati</taxon>
        <taxon>Actinomycetota</taxon>
        <taxon>Actinomycetes</taxon>
        <taxon>Mycobacteriales</taxon>
        <taxon>Corynebacteriaceae</taxon>
        <taxon>Corynebacterium</taxon>
    </lineage>
</organism>
<keyword evidence="2" id="KW-0675">Receptor</keyword>
<dbReference type="EMBL" id="JAEHFL010000025">
    <property type="protein sequence ID" value="MBK3429115.1"/>
    <property type="molecule type" value="Genomic_DNA"/>
</dbReference>
<dbReference type="AlphaFoldDB" id="A0A8I1HWT5"/>
<dbReference type="SUPFAM" id="SSF52200">
    <property type="entry name" value="Toll/Interleukin receptor TIR domain"/>
    <property type="match status" value="1"/>
</dbReference>
<dbReference type="Proteomes" id="UP000603369">
    <property type="component" value="Unassembled WGS sequence"/>
</dbReference>
<evidence type="ECO:0000313" key="2">
    <source>
        <dbReference type="EMBL" id="MBK3429115.1"/>
    </source>
</evidence>
<name>A0A8I1HWT5_9CORY</name>
<gene>
    <name evidence="2" type="ORF">JDP02_11460</name>
</gene>
<feature type="domain" description="SEFIR" evidence="1">
    <location>
        <begin position="14"/>
        <end position="152"/>
    </location>
</feature>
<dbReference type="PROSITE" id="PS51534">
    <property type="entry name" value="SEFIR"/>
    <property type="match status" value="1"/>
</dbReference>
<dbReference type="Pfam" id="PF13676">
    <property type="entry name" value="TIR_2"/>
    <property type="match status" value="1"/>
</dbReference>
<dbReference type="InterPro" id="IPR000157">
    <property type="entry name" value="TIR_dom"/>
</dbReference>
<dbReference type="Gene3D" id="3.40.50.10140">
    <property type="entry name" value="Toll/interleukin-1 receptor homology (TIR) domain"/>
    <property type="match status" value="1"/>
</dbReference>
<accession>A0A8I1HWT5</accession>
<evidence type="ECO:0000313" key="3">
    <source>
        <dbReference type="Proteomes" id="UP000603369"/>
    </source>
</evidence>